<organism evidence="2 3">
    <name type="scientific">Monoraphidium neglectum</name>
    <dbReference type="NCBI Taxonomy" id="145388"/>
    <lineage>
        <taxon>Eukaryota</taxon>
        <taxon>Viridiplantae</taxon>
        <taxon>Chlorophyta</taxon>
        <taxon>core chlorophytes</taxon>
        <taxon>Chlorophyceae</taxon>
        <taxon>CS clade</taxon>
        <taxon>Sphaeropleales</taxon>
        <taxon>Selenastraceae</taxon>
        <taxon>Monoraphidium</taxon>
    </lineage>
</organism>
<dbReference type="RefSeq" id="XP_013891680.1">
    <property type="nucleotide sequence ID" value="XM_014036226.1"/>
</dbReference>
<dbReference type="Proteomes" id="UP000054498">
    <property type="component" value="Unassembled WGS sequence"/>
</dbReference>
<evidence type="ECO:0000313" key="2">
    <source>
        <dbReference type="EMBL" id="KIY92660.1"/>
    </source>
</evidence>
<evidence type="ECO:0000256" key="1">
    <source>
        <dbReference type="SAM" id="MobiDB-lite"/>
    </source>
</evidence>
<dbReference type="AlphaFoldDB" id="A0A0D2MBG3"/>
<gene>
    <name evidence="2" type="ORF">MNEG_15302</name>
</gene>
<dbReference type="EMBL" id="KK105425">
    <property type="protein sequence ID" value="KIY92660.1"/>
    <property type="molecule type" value="Genomic_DNA"/>
</dbReference>
<dbReference type="GeneID" id="25732950"/>
<dbReference type="STRING" id="145388.A0A0D2MBG3"/>
<reference evidence="2 3" key="1">
    <citation type="journal article" date="2013" name="BMC Genomics">
        <title>Reconstruction of the lipid metabolism for the microalga Monoraphidium neglectum from its genome sequence reveals characteristics suitable for biofuel production.</title>
        <authorList>
            <person name="Bogen C."/>
            <person name="Al-Dilaimi A."/>
            <person name="Albersmeier A."/>
            <person name="Wichmann J."/>
            <person name="Grundmann M."/>
            <person name="Rupp O."/>
            <person name="Lauersen K.J."/>
            <person name="Blifernez-Klassen O."/>
            <person name="Kalinowski J."/>
            <person name="Goesmann A."/>
            <person name="Mussgnug J.H."/>
            <person name="Kruse O."/>
        </authorList>
    </citation>
    <scope>NUCLEOTIDE SEQUENCE [LARGE SCALE GENOMIC DNA]</scope>
    <source>
        <strain evidence="2 3">SAG 48.87</strain>
    </source>
</reference>
<dbReference type="KEGG" id="mng:MNEG_15302"/>
<evidence type="ECO:0000313" key="3">
    <source>
        <dbReference type="Proteomes" id="UP000054498"/>
    </source>
</evidence>
<sequence>MLGPSDHLAAPLEITHVLPLAPPSPCAPRYEVWRRRVLGGPRVGRRLRAFIASTVVPVALALWFAHNGFDVEKTKGQVKSAARHVRASVGGAFGGGKRGGDGGSSGAQAKGGKERGVAPAAAPPPPEPAPLVVVVEPPPPPPQKKGWFGF</sequence>
<feature type="region of interest" description="Disordered" evidence="1">
    <location>
        <begin position="88"/>
        <end position="150"/>
    </location>
</feature>
<keyword evidence="3" id="KW-1185">Reference proteome</keyword>
<accession>A0A0D2MBG3</accession>
<name>A0A0D2MBG3_9CHLO</name>
<feature type="compositionally biased region" description="Gly residues" evidence="1">
    <location>
        <begin position="91"/>
        <end position="105"/>
    </location>
</feature>
<proteinExistence type="predicted"/>
<protein>
    <submittedName>
        <fullName evidence="2">Uncharacterized protein</fullName>
    </submittedName>
</protein>